<dbReference type="KEGG" id="plue:EWM63_31420"/>
<dbReference type="Pfam" id="PF00903">
    <property type="entry name" value="Glyoxalase"/>
    <property type="match status" value="1"/>
</dbReference>
<reference evidence="2 3" key="1">
    <citation type="submission" date="2019-02" db="EMBL/GenBank/DDBJ databases">
        <title>Draft Genome Sequences of Six Type Strains of the Genus Massilia.</title>
        <authorList>
            <person name="Miess H."/>
            <person name="Frediansyhah A."/>
            <person name="Gross H."/>
        </authorList>
    </citation>
    <scope>NUCLEOTIDE SEQUENCE [LARGE SCALE GENOMIC DNA]</scope>
    <source>
        <strain evidence="2 3">DSM 17473</strain>
    </source>
</reference>
<dbReference type="PROSITE" id="PS51819">
    <property type="entry name" value="VOC"/>
    <property type="match status" value="1"/>
</dbReference>
<protein>
    <submittedName>
        <fullName evidence="2">VOC family protein</fullName>
    </submittedName>
</protein>
<sequence>MLANTEVMATIAVRDIAAAREFYGNVLGLQENPGGGEEEVVSYLSGSALLMVYRSEFAGTNQATSATWTVGDEVEEIVKALKTKGVAFEHYEMPGLQLVGDIHVGDQMKVAWFKDPDGNVLSIAGN</sequence>
<dbReference type="Gene3D" id="3.10.180.10">
    <property type="entry name" value="2,3-Dihydroxybiphenyl 1,2-Dioxygenase, domain 1"/>
    <property type="match status" value="1"/>
</dbReference>
<dbReference type="InterPro" id="IPR037523">
    <property type="entry name" value="VOC_core"/>
</dbReference>
<dbReference type="SUPFAM" id="SSF54593">
    <property type="entry name" value="Glyoxalase/Bleomycin resistance protein/Dihydroxybiphenyl dioxygenase"/>
    <property type="match status" value="1"/>
</dbReference>
<organism evidence="2 3">
    <name type="scientific">Pseudoduganella lutea</name>
    <dbReference type="NCBI Taxonomy" id="321985"/>
    <lineage>
        <taxon>Bacteria</taxon>
        <taxon>Pseudomonadati</taxon>
        <taxon>Pseudomonadota</taxon>
        <taxon>Betaproteobacteria</taxon>
        <taxon>Burkholderiales</taxon>
        <taxon>Oxalobacteraceae</taxon>
        <taxon>Telluria group</taxon>
        <taxon>Pseudoduganella</taxon>
    </lineage>
</organism>
<dbReference type="InterPro" id="IPR029068">
    <property type="entry name" value="Glyas_Bleomycin-R_OHBP_Dase"/>
</dbReference>
<dbReference type="AlphaFoldDB" id="A0A4P6L5L5"/>
<name>A0A4P6L5L5_9BURK</name>
<evidence type="ECO:0000313" key="3">
    <source>
        <dbReference type="Proteomes" id="UP000290637"/>
    </source>
</evidence>
<dbReference type="OrthoDB" id="9804907at2"/>
<dbReference type="CDD" id="cd06587">
    <property type="entry name" value="VOC"/>
    <property type="match status" value="1"/>
</dbReference>
<evidence type="ECO:0000259" key="1">
    <source>
        <dbReference type="PROSITE" id="PS51819"/>
    </source>
</evidence>
<evidence type="ECO:0000313" key="2">
    <source>
        <dbReference type="EMBL" id="QBE66930.1"/>
    </source>
</evidence>
<dbReference type="RefSeq" id="WP_130190037.1">
    <property type="nucleotide sequence ID" value="NZ_CP035913.1"/>
</dbReference>
<dbReference type="EMBL" id="CP035913">
    <property type="protein sequence ID" value="QBE66930.1"/>
    <property type="molecule type" value="Genomic_DNA"/>
</dbReference>
<accession>A0A4P6L5L5</accession>
<dbReference type="Proteomes" id="UP000290637">
    <property type="component" value="Chromosome"/>
</dbReference>
<proteinExistence type="predicted"/>
<gene>
    <name evidence="2" type="ORF">EWM63_31420</name>
</gene>
<keyword evidence="3" id="KW-1185">Reference proteome</keyword>
<feature type="domain" description="VOC" evidence="1">
    <location>
        <begin position="5"/>
        <end position="126"/>
    </location>
</feature>
<dbReference type="InterPro" id="IPR004360">
    <property type="entry name" value="Glyas_Fos-R_dOase_dom"/>
</dbReference>